<evidence type="ECO:0000313" key="1">
    <source>
        <dbReference type="EMBL" id="MFC5520835.1"/>
    </source>
</evidence>
<keyword evidence="2" id="KW-1185">Reference proteome</keyword>
<evidence type="ECO:0008006" key="3">
    <source>
        <dbReference type="Google" id="ProtNLM"/>
    </source>
</evidence>
<sequence>MLMKVHPELEPLQRLRTAMPVACQQTLELLIGTVTIPMDQPACATAVATLVNCLLDYSKDIRYVRPEFQALLDDAQIIADAVTEHAEEIQGTPPNGQMDSRNATYPSWALLISLWHGQQPLRTALGAEIALALLERGQLNTRYCTQLRRDAGKYGRPVPGEDRDIDDLKDLKFGRGWLARYQKIDRQVRRRVELLDPNGPVRPEHANPKNRFDLLARLKWRFEYPDPKHRQGGLDDSHLPPAQYRRVTSAVRDKVEQGDCAAVVQAISMLNSLTPVLTLSLPLISAKTPLRILGLDIERGALVLDLRPLFPGRKAPSLSTKILFHASDDILIIPLPLFLAEELRRRLSRFPEAQLLGDLVSWVRVDHRASLITDDECKLVSSLARASKSTGAMAIMAGSDRLVAACITWDFSFVGSARMYYARLTGRDIHAGCTALYADIGWGAPAIEESQLRAAGSLCTLTKDGTRRMFDQLAQLSLESWPGRRANFDTLLDHHACYTHYSVALISFCLGLREVHAYRLLAHELMDGQVQITIHDKQGGDRLMAQPVYLNSLVREQVRQYVGHCQALSQRLHRLNDPQGLRFVEAIDKALRGDGALFLFRSPRGGVRPAGSHNTWGAFSEEFRVPGNVGRHFWQNTLREQGLGSRDIDRFMRHRVVGLESNTTSQMASPRQSFVRLEQVQLQVLTALGIGVVSGLRKV</sequence>
<accession>A0ABW0Q7Q5</accession>
<dbReference type="RefSeq" id="WP_068835929.1">
    <property type="nucleotide sequence ID" value="NZ_JBHSMX010000011.1"/>
</dbReference>
<reference evidence="2" key="1">
    <citation type="journal article" date="2019" name="Int. J. Syst. Evol. Microbiol.">
        <title>The Global Catalogue of Microorganisms (GCM) 10K type strain sequencing project: providing services to taxonomists for standard genome sequencing and annotation.</title>
        <authorList>
            <consortium name="The Broad Institute Genomics Platform"/>
            <consortium name="The Broad Institute Genome Sequencing Center for Infectious Disease"/>
            <person name="Wu L."/>
            <person name="Ma J."/>
        </authorList>
    </citation>
    <scope>NUCLEOTIDE SEQUENCE [LARGE SCALE GENOMIC DNA]</scope>
    <source>
        <strain evidence="2">CGMCC 4.7277</strain>
    </source>
</reference>
<proteinExistence type="predicted"/>
<dbReference type="Proteomes" id="UP001596084">
    <property type="component" value="Unassembled WGS sequence"/>
</dbReference>
<name>A0ABW0Q7Q5_9BURK</name>
<comment type="caution">
    <text evidence="1">The sequence shown here is derived from an EMBL/GenBank/DDBJ whole genome shotgun (WGS) entry which is preliminary data.</text>
</comment>
<dbReference type="EMBL" id="JBHSMX010000011">
    <property type="protein sequence ID" value="MFC5520835.1"/>
    <property type="molecule type" value="Genomic_DNA"/>
</dbReference>
<protein>
    <recommendedName>
        <fullName evidence="3">Tyr recombinase domain-containing protein</fullName>
    </recommendedName>
</protein>
<gene>
    <name evidence="1" type="ORF">ACFPP7_07870</name>
</gene>
<organism evidence="1 2">
    <name type="scientific">Polaromonas jejuensis</name>
    <dbReference type="NCBI Taxonomy" id="457502"/>
    <lineage>
        <taxon>Bacteria</taxon>
        <taxon>Pseudomonadati</taxon>
        <taxon>Pseudomonadota</taxon>
        <taxon>Betaproteobacteria</taxon>
        <taxon>Burkholderiales</taxon>
        <taxon>Comamonadaceae</taxon>
        <taxon>Polaromonas</taxon>
    </lineage>
</organism>
<evidence type="ECO:0000313" key="2">
    <source>
        <dbReference type="Proteomes" id="UP001596084"/>
    </source>
</evidence>